<keyword evidence="8 12" id="KW-0368">Histidine biosynthesis</keyword>
<dbReference type="SUPFAM" id="SSF52317">
    <property type="entry name" value="Class I glutamine amidotransferase-like"/>
    <property type="match status" value="1"/>
</dbReference>
<dbReference type="EMBL" id="DSUJ01000003">
    <property type="protein sequence ID" value="HFI90201.1"/>
    <property type="molecule type" value="Genomic_DNA"/>
</dbReference>
<keyword evidence="9 12" id="KW-0456">Lyase</keyword>
<evidence type="ECO:0000313" key="16">
    <source>
        <dbReference type="EMBL" id="HGT49116.1"/>
    </source>
</evidence>
<accession>A0A7V2ZHU9</accession>
<comment type="caution">
    <text evidence="15">The sequence shown here is derived from an EMBL/GenBank/DDBJ whole genome shotgun (WGS) entry which is preliminary data.</text>
</comment>
<dbReference type="GO" id="GO:0005737">
    <property type="term" value="C:cytoplasm"/>
    <property type="evidence" value="ECO:0007669"/>
    <property type="project" value="UniProtKB-SubCell"/>
</dbReference>
<name>A0A7V2ZHU9_9BACT</name>
<feature type="active site" evidence="12 13">
    <location>
        <position position="176"/>
    </location>
</feature>
<evidence type="ECO:0000256" key="4">
    <source>
        <dbReference type="ARBA" id="ARBA00022490"/>
    </source>
</evidence>
<evidence type="ECO:0000256" key="5">
    <source>
        <dbReference type="ARBA" id="ARBA00022605"/>
    </source>
</evidence>
<evidence type="ECO:0000256" key="9">
    <source>
        <dbReference type="ARBA" id="ARBA00023239"/>
    </source>
</evidence>
<dbReference type="EC" id="4.3.2.10" evidence="12"/>
<evidence type="ECO:0000256" key="8">
    <source>
        <dbReference type="ARBA" id="ARBA00023102"/>
    </source>
</evidence>
<protein>
    <recommendedName>
        <fullName evidence="12">Imidazole glycerol phosphate synthase subunit HisH</fullName>
        <ecNumber evidence="12">4.3.2.10</ecNumber>
    </recommendedName>
    <alternativeName>
        <fullName evidence="12">IGP synthase glutaminase subunit</fullName>
        <ecNumber evidence="12">3.5.1.2</ecNumber>
    </alternativeName>
    <alternativeName>
        <fullName evidence="12">IGP synthase subunit HisH</fullName>
    </alternativeName>
    <alternativeName>
        <fullName evidence="12">ImGP synthase subunit HisH</fullName>
        <shortName evidence="12">IGPS subunit HisH</shortName>
    </alternativeName>
</protein>
<dbReference type="InterPro" id="IPR017926">
    <property type="entry name" value="GATASE"/>
</dbReference>
<proteinExistence type="inferred from homology"/>
<dbReference type="Pfam" id="PF00117">
    <property type="entry name" value="GATase"/>
    <property type="match status" value="1"/>
</dbReference>
<dbReference type="EMBL" id="DSVI01000026">
    <property type="protein sequence ID" value="HGT49116.1"/>
    <property type="molecule type" value="Genomic_DNA"/>
</dbReference>
<dbReference type="AlphaFoldDB" id="A0A7V2ZHU9"/>
<evidence type="ECO:0000256" key="11">
    <source>
        <dbReference type="ARBA" id="ARBA00049534"/>
    </source>
</evidence>
<dbReference type="Gene3D" id="3.40.50.880">
    <property type="match status" value="1"/>
</dbReference>
<feature type="active site" description="Nucleophile" evidence="12 13">
    <location>
        <position position="76"/>
    </location>
</feature>
<evidence type="ECO:0000313" key="15">
    <source>
        <dbReference type="EMBL" id="HFI90201.1"/>
    </source>
</evidence>
<comment type="function">
    <text evidence="12">IGPS catalyzes the conversion of PRFAR and glutamine to IGP, AICAR and glutamate. The HisH subunit catalyzes the hydrolysis of glutamine to glutamate and ammonia as part of the synthesis of IGP and AICAR. The resulting ammonia molecule is channeled to the active site of HisF.</text>
</comment>
<evidence type="ECO:0000256" key="7">
    <source>
        <dbReference type="ARBA" id="ARBA00022962"/>
    </source>
</evidence>
<dbReference type="PANTHER" id="PTHR42701:SF1">
    <property type="entry name" value="IMIDAZOLE GLYCEROL PHOSPHATE SYNTHASE SUBUNIT HISH"/>
    <property type="match status" value="1"/>
</dbReference>
<feature type="domain" description="Glutamine amidotransferase" evidence="14">
    <location>
        <begin position="4"/>
        <end position="192"/>
    </location>
</feature>
<keyword evidence="7 12" id="KW-0315">Glutamine amidotransferase</keyword>
<sequence length="194" mass="21755">MIAIIDYGAGNTASVINVLEELKADFVLSNDKKIIQSADKIILPGVGEASSAMKKLNELNLVDELRNTTKAFFGICIGMQLLFSKTEEGNAECLNVIPGDVKKFNHTNIKVPHMGWNEIIKLNNDEMLRGINDKTFFYFAHSYYVPQNDFSTSVSNYGLNFSASVRYKNFYGVQFHPEKSAQQGIQIIKNFLSL</sequence>
<keyword evidence="5 12" id="KW-0028">Amino-acid biosynthesis</keyword>
<organism evidence="15">
    <name type="scientific">Ignavibacterium album</name>
    <dbReference type="NCBI Taxonomy" id="591197"/>
    <lineage>
        <taxon>Bacteria</taxon>
        <taxon>Pseudomonadati</taxon>
        <taxon>Ignavibacteriota</taxon>
        <taxon>Ignavibacteria</taxon>
        <taxon>Ignavibacteriales</taxon>
        <taxon>Ignavibacteriaceae</taxon>
        <taxon>Ignavibacterium</taxon>
    </lineage>
</organism>
<reference evidence="15" key="1">
    <citation type="journal article" date="2020" name="mSystems">
        <title>Genome- and Community-Level Interaction Insights into Carbon Utilization and Element Cycling Functions of Hydrothermarchaeota in Hydrothermal Sediment.</title>
        <authorList>
            <person name="Zhou Z."/>
            <person name="Liu Y."/>
            <person name="Xu W."/>
            <person name="Pan J."/>
            <person name="Luo Z.H."/>
            <person name="Li M."/>
        </authorList>
    </citation>
    <scope>NUCLEOTIDE SEQUENCE [LARGE SCALE GENOMIC DNA]</scope>
    <source>
        <strain evidence="15">SpSt-479</strain>
        <strain evidence="16">SpSt-500</strain>
    </source>
</reference>
<dbReference type="GO" id="GO:0000105">
    <property type="term" value="P:L-histidine biosynthetic process"/>
    <property type="evidence" value="ECO:0007669"/>
    <property type="project" value="UniProtKB-UniRule"/>
</dbReference>
<evidence type="ECO:0000259" key="14">
    <source>
        <dbReference type="Pfam" id="PF00117"/>
    </source>
</evidence>
<dbReference type="NCBIfam" id="TIGR01855">
    <property type="entry name" value="IMP_synth_hisH"/>
    <property type="match status" value="1"/>
</dbReference>
<dbReference type="PANTHER" id="PTHR42701">
    <property type="entry name" value="IMIDAZOLE GLYCEROL PHOSPHATE SYNTHASE SUBUNIT HISH"/>
    <property type="match status" value="1"/>
</dbReference>
<evidence type="ECO:0000256" key="13">
    <source>
        <dbReference type="PIRSR" id="PIRSR000495-1"/>
    </source>
</evidence>
<comment type="subcellular location">
    <subcellularLocation>
        <location evidence="1 12">Cytoplasm</location>
    </subcellularLocation>
</comment>
<dbReference type="GO" id="GO:0000107">
    <property type="term" value="F:imidazoleglycerol-phosphate synthase activity"/>
    <property type="evidence" value="ECO:0007669"/>
    <property type="project" value="UniProtKB-UniRule"/>
</dbReference>
<evidence type="ECO:0000256" key="2">
    <source>
        <dbReference type="ARBA" id="ARBA00005091"/>
    </source>
</evidence>
<dbReference type="EC" id="3.5.1.2" evidence="12"/>
<dbReference type="GO" id="GO:0016829">
    <property type="term" value="F:lyase activity"/>
    <property type="evidence" value="ECO:0007669"/>
    <property type="project" value="UniProtKB-KW"/>
</dbReference>
<dbReference type="CDD" id="cd01748">
    <property type="entry name" value="GATase1_IGP_Synthase"/>
    <property type="match status" value="1"/>
</dbReference>
<dbReference type="UniPathway" id="UPA00031">
    <property type="reaction ID" value="UER00010"/>
</dbReference>
<dbReference type="InterPro" id="IPR029062">
    <property type="entry name" value="Class_I_gatase-like"/>
</dbReference>
<comment type="pathway">
    <text evidence="2 12">Amino-acid biosynthesis; L-histidine biosynthesis; L-histidine from 5-phospho-alpha-D-ribose 1-diphosphate: step 5/9.</text>
</comment>
<keyword evidence="6 12" id="KW-0378">Hydrolase</keyword>
<dbReference type="PROSITE" id="PS51273">
    <property type="entry name" value="GATASE_TYPE_1"/>
    <property type="match status" value="1"/>
</dbReference>
<keyword evidence="4 12" id="KW-0963">Cytoplasm</keyword>
<dbReference type="HAMAP" id="MF_00278">
    <property type="entry name" value="HisH"/>
    <property type="match status" value="1"/>
</dbReference>
<evidence type="ECO:0000256" key="12">
    <source>
        <dbReference type="HAMAP-Rule" id="MF_00278"/>
    </source>
</evidence>
<comment type="subunit">
    <text evidence="3 12">Heterodimer of HisH and HisF.</text>
</comment>
<feature type="active site" evidence="12 13">
    <location>
        <position position="178"/>
    </location>
</feature>
<dbReference type="FunFam" id="3.40.50.880:FF:000009">
    <property type="entry name" value="Imidazole glycerol phosphate synthase subunit HisH"/>
    <property type="match status" value="1"/>
</dbReference>
<dbReference type="GO" id="GO:0004359">
    <property type="term" value="F:glutaminase activity"/>
    <property type="evidence" value="ECO:0007669"/>
    <property type="project" value="UniProtKB-EC"/>
</dbReference>
<dbReference type="InterPro" id="IPR010139">
    <property type="entry name" value="Imidazole-glycPsynth_HisH"/>
</dbReference>
<evidence type="ECO:0000256" key="3">
    <source>
        <dbReference type="ARBA" id="ARBA00011152"/>
    </source>
</evidence>
<evidence type="ECO:0000256" key="6">
    <source>
        <dbReference type="ARBA" id="ARBA00022801"/>
    </source>
</evidence>
<evidence type="ECO:0000256" key="1">
    <source>
        <dbReference type="ARBA" id="ARBA00004496"/>
    </source>
</evidence>
<gene>
    <name evidence="12 15" type="primary">hisH</name>
    <name evidence="15" type="ORF">ENS31_01575</name>
    <name evidence="16" type="ORF">ENS56_13850</name>
</gene>
<comment type="catalytic activity">
    <reaction evidence="10 12">
        <text>5-[(5-phospho-1-deoxy-D-ribulos-1-ylimino)methylamino]-1-(5-phospho-beta-D-ribosyl)imidazole-4-carboxamide + L-glutamine = D-erythro-1-(imidazol-4-yl)glycerol 3-phosphate + 5-amino-1-(5-phospho-beta-D-ribosyl)imidazole-4-carboxamide + L-glutamate + H(+)</text>
        <dbReference type="Rhea" id="RHEA:24793"/>
        <dbReference type="ChEBI" id="CHEBI:15378"/>
        <dbReference type="ChEBI" id="CHEBI:29985"/>
        <dbReference type="ChEBI" id="CHEBI:58278"/>
        <dbReference type="ChEBI" id="CHEBI:58359"/>
        <dbReference type="ChEBI" id="CHEBI:58475"/>
        <dbReference type="ChEBI" id="CHEBI:58525"/>
        <dbReference type="EC" id="4.3.2.10"/>
    </reaction>
</comment>
<evidence type="ECO:0000256" key="10">
    <source>
        <dbReference type="ARBA" id="ARBA00047838"/>
    </source>
</evidence>
<dbReference type="PIRSF" id="PIRSF000495">
    <property type="entry name" value="Amidotransf_hisH"/>
    <property type="match status" value="1"/>
</dbReference>
<comment type="catalytic activity">
    <reaction evidence="11 12">
        <text>L-glutamine + H2O = L-glutamate + NH4(+)</text>
        <dbReference type="Rhea" id="RHEA:15889"/>
        <dbReference type="ChEBI" id="CHEBI:15377"/>
        <dbReference type="ChEBI" id="CHEBI:28938"/>
        <dbReference type="ChEBI" id="CHEBI:29985"/>
        <dbReference type="ChEBI" id="CHEBI:58359"/>
        <dbReference type="EC" id="3.5.1.2"/>
    </reaction>
</comment>